<protein>
    <submittedName>
        <fullName evidence="1">Uncharacterized protein</fullName>
    </submittedName>
</protein>
<dbReference type="EMBL" id="QNUK01000333">
    <property type="protein sequence ID" value="KAF5895225.1"/>
    <property type="molecule type" value="Genomic_DNA"/>
</dbReference>
<organism evidence="1 2">
    <name type="scientific">Clarias magur</name>
    <name type="common">Asian catfish</name>
    <name type="synonym">Macropteronotus magur</name>
    <dbReference type="NCBI Taxonomy" id="1594786"/>
    <lineage>
        <taxon>Eukaryota</taxon>
        <taxon>Metazoa</taxon>
        <taxon>Chordata</taxon>
        <taxon>Craniata</taxon>
        <taxon>Vertebrata</taxon>
        <taxon>Euteleostomi</taxon>
        <taxon>Actinopterygii</taxon>
        <taxon>Neopterygii</taxon>
        <taxon>Teleostei</taxon>
        <taxon>Ostariophysi</taxon>
        <taxon>Siluriformes</taxon>
        <taxon>Clariidae</taxon>
        <taxon>Clarias</taxon>
    </lineage>
</organism>
<proteinExistence type="predicted"/>
<evidence type="ECO:0000313" key="1">
    <source>
        <dbReference type="EMBL" id="KAF5895225.1"/>
    </source>
</evidence>
<name>A0A8J4THA9_CLAMG</name>
<evidence type="ECO:0000313" key="2">
    <source>
        <dbReference type="Proteomes" id="UP000727407"/>
    </source>
</evidence>
<reference evidence="1" key="1">
    <citation type="submission" date="2020-07" db="EMBL/GenBank/DDBJ databases">
        <title>Clarias magur genome sequencing, assembly and annotation.</title>
        <authorList>
            <person name="Kushwaha B."/>
            <person name="Kumar R."/>
            <person name="Das P."/>
            <person name="Joshi C.G."/>
            <person name="Kumar D."/>
            <person name="Nagpure N.S."/>
            <person name="Pandey M."/>
            <person name="Agarwal S."/>
            <person name="Srivastava S."/>
            <person name="Singh M."/>
            <person name="Sahoo L."/>
            <person name="Jayasankar P."/>
            <person name="Meher P.K."/>
            <person name="Koringa P.G."/>
            <person name="Iquebal M.A."/>
            <person name="Das S.P."/>
            <person name="Bit A."/>
            <person name="Patnaik S."/>
            <person name="Patel N."/>
            <person name="Shah T.M."/>
            <person name="Hinsu A."/>
            <person name="Jena J.K."/>
        </authorList>
    </citation>
    <scope>NUCLEOTIDE SEQUENCE</scope>
    <source>
        <strain evidence="1">CIFAMagur01</strain>
        <tissue evidence="1">Testis</tissue>
    </source>
</reference>
<comment type="caution">
    <text evidence="1">The sequence shown here is derived from an EMBL/GenBank/DDBJ whole genome shotgun (WGS) entry which is preliminary data.</text>
</comment>
<feature type="non-terminal residue" evidence="1">
    <location>
        <position position="53"/>
    </location>
</feature>
<accession>A0A8J4THA9</accession>
<keyword evidence="2" id="KW-1185">Reference proteome</keyword>
<gene>
    <name evidence="1" type="ORF">DAT39_015073</name>
</gene>
<dbReference type="Proteomes" id="UP000727407">
    <property type="component" value="Unassembled WGS sequence"/>
</dbReference>
<sequence length="53" mass="5900">MMQSLEKPDCGAPSCKLSGGERVEELLLNISEESSVKEQEPYEILNQTGWDEA</sequence>
<dbReference type="AlphaFoldDB" id="A0A8J4THA9"/>